<dbReference type="EMBL" id="DS985420">
    <property type="protein sequence ID" value="EDV18927.1"/>
    <property type="molecule type" value="Genomic_DNA"/>
</dbReference>
<organism evidence="1 2">
    <name type="scientific">Trichoplax adhaerens</name>
    <name type="common">Trichoplax reptans</name>
    <dbReference type="NCBI Taxonomy" id="10228"/>
    <lineage>
        <taxon>Eukaryota</taxon>
        <taxon>Metazoa</taxon>
        <taxon>Placozoa</taxon>
        <taxon>Uniplacotomia</taxon>
        <taxon>Trichoplacea</taxon>
        <taxon>Trichoplacidae</taxon>
        <taxon>Trichoplax</taxon>
    </lineage>
</organism>
<dbReference type="GeneID" id="6759801"/>
<evidence type="ECO:0000313" key="2">
    <source>
        <dbReference type="Proteomes" id="UP000009022"/>
    </source>
</evidence>
<sequence>MDSLRYKILSRLHNKRFQDRIDPAYEFDVKVFHLDDEQECKNLFSKIQGCIKEVIRKHFFIFLLKFKQTHWMTTVIKQGSGSQKTRAYFFNSHLDPGRLQPNKFCTCETWIIDFIQAVVVTSVFGRDRYRDRIDELVKISMMNKQDVIRNTKIREKYYHRFLDHQLSVSTIFSDYEELYTYAVLLPTNLGNPSEFKKRIKPHRLRIENLNLNKHFIIMPLLTNARDNISMVILQNGSEESIDVFVIHSREGDQGRDEGIIETDFGLLQSILGELFHSYNLVRLSVNMEDWKSDQTWIPASITAIMEAVIIVYDCTKFIDMPPKSPLLLTHVTAEMEQCIKAITVSGKANDKKELEPTREEIHDEECIQAEDRASENEMNYQLDIDNIGYLLYTKCNIDDQQDDILPVMDINIKDNPRPLDTSNHIDSALKDIMSAVDFQFEDDSISLTSSDISIENHSSNMKKLVTLSQRSNVRFTILPIKFEKTHWAILLIKRIVKKDSSENFITFFFDPQGRDKNKLGAVISYLELERVNNLSIKLSQESGKNLGTWLIVAVKVIMQEAEKMSNEELMAEIE</sequence>
<protein>
    <submittedName>
        <fullName evidence="1">Uncharacterized protein</fullName>
    </submittedName>
</protein>
<accession>B3SEB8</accession>
<name>B3SEB8_TRIAD</name>
<dbReference type="Proteomes" id="UP000009022">
    <property type="component" value="Unassembled WGS sequence"/>
</dbReference>
<dbReference type="RefSeq" id="XP_002118587.1">
    <property type="nucleotide sequence ID" value="XM_002118551.1"/>
</dbReference>
<dbReference type="CTD" id="6759801"/>
<evidence type="ECO:0000313" key="1">
    <source>
        <dbReference type="EMBL" id="EDV18927.1"/>
    </source>
</evidence>
<dbReference type="PhylomeDB" id="B3SEB8"/>
<gene>
    <name evidence="1" type="ORF">TRIADDRAFT_62613</name>
</gene>
<keyword evidence="2" id="KW-1185">Reference proteome</keyword>
<feature type="non-terminal residue" evidence="1">
    <location>
        <position position="574"/>
    </location>
</feature>
<dbReference type="HOGENOM" id="CLU_495761_0_0_1"/>
<dbReference type="KEGG" id="tad:TRIADDRAFT_62613"/>
<dbReference type="InParanoid" id="B3SEB8"/>
<proteinExistence type="predicted"/>
<reference evidence="1 2" key="1">
    <citation type="journal article" date="2008" name="Nature">
        <title>The Trichoplax genome and the nature of placozoans.</title>
        <authorList>
            <person name="Srivastava M."/>
            <person name="Begovic E."/>
            <person name="Chapman J."/>
            <person name="Putnam N.H."/>
            <person name="Hellsten U."/>
            <person name="Kawashima T."/>
            <person name="Kuo A."/>
            <person name="Mitros T."/>
            <person name="Salamov A."/>
            <person name="Carpenter M.L."/>
            <person name="Signorovitch A.Y."/>
            <person name="Moreno M.A."/>
            <person name="Kamm K."/>
            <person name="Grimwood J."/>
            <person name="Schmutz J."/>
            <person name="Shapiro H."/>
            <person name="Grigoriev I.V."/>
            <person name="Buss L.W."/>
            <person name="Schierwater B."/>
            <person name="Dellaporta S.L."/>
            <person name="Rokhsar D.S."/>
        </authorList>
    </citation>
    <scope>NUCLEOTIDE SEQUENCE [LARGE SCALE GENOMIC DNA]</scope>
    <source>
        <strain evidence="1 2">Grell-BS-1999</strain>
    </source>
</reference>
<dbReference type="AlphaFoldDB" id="B3SEB8"/>